<dbReference type="Proteomes" id="UP000526734">
    <property type="component" value="Unassembled WGS sequence"/>
</dbReference>
<dbReference type="AlphaFoldDB" id="A0A7W3VUL7"/>
<evidence type="ECO:0000313" key="2">
    <source>
        <dbReference type="Proteomes" id="UP000526734"/>
    </source>
</evidence>
<organism evidence="1 2">
    <name type="scientific">Amycolatopsis dendrobii</name>
    <dbReference type="NCBI Taxonomy" id="2760662"/>
    <lineage>
        <taxon>Bacteria</taxon>
        <taxon>Bacillati</taxon>
        <taxon>Actinomycetota</taxon>
        <taxon>Actinomycetes</taxon>
        <taxon>Pseudonocardiales</taxon>
        <taxon>Pseudonocardiaceae</taxon>
        <taxon>Amycolatopsis</taxon>
    </lineage>
</organism>
<comment type="caution">
    <text evidence="1">The sequence shown here is derived from an EMBL/GenBank/DDBJ whole genome shotgun (WGS) entry which is preliminary data.</text>
</comment>
<name>A0A7W3VUL7_9PSEU</name>
<dbReference type="EMBL" id="JACGZW010000003">
    <property type="protein sequence ID" value="MBB1153460.1"/>
    <property type="molecule type" value="Genomic_DNA"/>
</dbReference>
<gene>
    <name evidence="1" type="ORF">H4281_10000</name>
</gene>
<dbReference type="RefSeq" id="WP_182890581.1">
    <property type="nucleotide sequence ID" value="NZ_JACGZW010000003.1"/>
</dbReference>
<evidence type="ECO:0000313" key="1">
    <source>
        <dbReference type="EMBL" id="MBB1153460.1"/>
    </source>
</evidence>
<keyword evidence="2" id="KW-1185">Reference proteome</keyword>
<accession>A0A7W3VUL7</accession>
<sequence>MATITLSGTLPGASHNGLGALTDAILNGNPDGHMIVAAVSLSKTVSHSGGRITLTVAIDDIEACLLGTPGWDVARGLLDQRREDRTGETALPFEKTE</sequence>
<protein>
    <submittedName>
        <fullName evidence="1">Uncharacterized protein</fullName>
    </submittedName>
</protein>
<reference evidence="1 2" key="1">
    <citation type="submission" date="2020-08" db="EMBL/GenBank/DDBJ databases">
        <title>Amycolatopsis sp. nov. DR6-1 isolated from Dendrobium heterocarpum.</title>
        <authorList>
            <person name="Tedsree N."/>
            <person name="Kuncharoen N."/>
            <person name="Likhitwitayawuid K."/>
            <person name="Tanasupawat S."/>
        </authorList>
    </citation>
    <scope>NUCLEOTIDE SEQUENCE [LARGE SCALE GENOMIC DNA]</scope>
    <source>
        <strain evidence="1 2">DR6-1</strain>
    </source>
</reference>
<proteinExistence type="predicted"/>